<proteinExistence type="predicted"/>
<dbReference type="PANTHER" id="PTHR43646">
    <property type="entry name" value="GLYCOSYLTRANSFERASE"/>
    <property type="match status" value="1"/>
</dbReference>
<dbReference type="PANTHER" id="PTHR43646:SF2">
    <property type="entry name" value="GLYCOSYLTRANSFERASE 2-LIKE DOMAIN-CONTAINING PROTEIN"/>
    <property type="match status" value="1"/>
</dbReference>
<evidence type="ECO:0000256" key="3">
    <source>
        <dbReference type="ARBA" id="ARBA00022676"/>
    </source>
</evidence>
<dbReference type="KEGG" id="lfp:Y981_09495"/>
<feature type="transmembrane region" description="Helical" evidence="6">
    <location>
        <begin position="12"/>
        <end position="31"/>
    </location>
</feature>
<dbReference type="InterPro" id="IPR001173">
    <property type="entry name" value="Glyco_trans_2-like"/>
</dbReference>
<keyword evidence="2" id="KW-1003">Cell membrane</keyword>
<dbReference type="Proteomes" id="UP000027059">
    <property type="component" value="Chromosome"/>
</dbReference>
<dbReference type="SUPFAM" id="SSF53448">
    <property type="entry name" value="Nucleotide-diphospho-sugar transferases"/>
    <property type="match status" value="1"/>
</dbReference>
<dbReference type="RefSeq" id="WP_051613872.1">
    <property type="nucleotide sequence ID" value="NZ_CP007243.1"/>
</dbReference>
<dbReference type="CDD" id="cd00761">
    <property type="entry name" value="Glyco_tranf_GTA_type"/>
    <property type="match status" value="1"/>
</dbReference>
<feature type="domain" description="Glycosyltransferase 2-like" evidence="7">
    <location>
        <begin position="71"/>
        <end position="247"/>
    </location>
</feature>
<keyword evidence="6" id="KW-1133">Transmembrane helix</keyword>
<dbReference type="GO" id="GO:0005886">
    <property type="term" value="C:plasma membrane"/>
    <property type="evidence" value="ECO:0007669"/>
    <property type="project" value="UniProtKB-SubCell"/>
</dbReference>
<dbReference type="Gene3D" id="3.90.550.10">
    <property type="entry name" value="Spore Coat Polysaccharide Biosynthesis Protein SpsA, Chain A"/>
    <property type="match status" value="1"/>
</dbReference>
<accession>A0A059Y309</accession>
<evidence type="ECO:0000256" key="6">
    <source>
        <dbReference type="SAM" id="Phobius"/>
    </source>
</evidence>
<evidence type="ECO:0000256" key="2">
    <source>
        <dbReference type="ARBA" id="ARBA00022475"/>
    </source>
</evidence>
<keyword evidence="3" id="KW-0328">Glycosyltransferase</keyword>
<comment type="subcellular location">
    <subcellularLocation>
        <location evidence="1">Cell membrane</location>
    </subcellularLocation>
</comment>
<keyword evidence="6" id="KW-0812">Transmembrane</keyword>
<protein>
    <recommendedName>
        <fullName evidence="7">Glycosyltransferase 2-like domain-containing protein</fullName>
    </recommendedName>
</protein>
<dbReference type="GO" id="GO:0016757">
    <property type="term" value="F:glycosyltransferase activity"/>
    <property type="evidence" value="ECO:0007669"/>
    <property type="project" value="UniProtKB-KW"/>
</dbReference>
<evidence type="ECO:0000256" key="5">
    <source>
        <dbReference type="ARBA" id="ARBA00023136"/>
    </source>
</evidence>
<dbReference type="AlphaFoldDB" id="A0A059Y309"/>
<evidence type="ECO:0000256" key="4">
    <source>
        <dbReference type="ARBA" id="ARBA00022679"/>
    </source>
</evidence>
<keyword evidence="9" id="KW-1185">Reference proteome</keyword>
<dbReference type="EMBL" id="CP007243">
    <property type="protein sequence ID" value="AIA31882.1"/>
    <property type="molecule type" value="Genomic_DNA"/>
</dbReference>
<sequence>MKLRILSKNIILGFYILKKIGFILFFKKIIFNNKFSKFFLRRSVLKEYSMKKVETLFNNLEWDSIEKLKVSIIIPNNNGINVGLVNLINSLKTQSHKNIEIISVDSGSTDNSVEIMKKLGVKVIEIDPLDFNHAYSRNLGAEYATGDYLLFTVSDALFLDKNWIRNNLALIKIFGASSLSTPQGFSSEASLYAKVLAVFLSKRFPKFPGLYVTKPNRFLKKFLPGEILSQIYGVDDTNHLVNREVFKKFQFLRHTVEDMDFGKRLFEAKYILILSNINYITHYHDYSDKKRYFFRVFSDIKVIKDLTGNFPNLFNYSSIIFNFSYIYFQFMQEIKKIQSNNFNVKIIKKIISKLIIDTNINDLNFTKFMNEEDVKNFINSFEILEIPNAYKISKIESFFYIKYFSRIILPILNALEDLKVDTISKQELIEILQLGITYCLGVSLSHIPITKNSSLSIKKLLSISWDGIVQTRNNF</sequence>
<evidence type="ECO:0000259" key="7">
    <source>
        <dbReference type="Pfam" id="PF00535"/>
    </source>
</evidence>
<reference evidence="8 9" key="2">
    <citation type="journal article" date="2015" name="Biomed. Res. Int.">
        <title>Effects of Arsenite Resistance on the Growth and Functional Gene Expression of Leptospirillum ferriphilum and Acidithiobacillus thiooxidans in Pure Culture and Coculture.</title>
        <authorList>
            <person name="Jiang H."/>
            <person name="Liang Y."/>
            <person name="Yin H."/>
            <person name="Xiao Y."/>
            <person name="Guo X."/>
            <person name="Xu Y."/>
            <person name="Hu Q."/>
            <person name="Liu H."/>
            <person name="Liu X."/>
        </authorList>
    </citation>
    <scope>NUCLEOTIDE SEQUENCE [LARGE SCALE GENOMIC DNA]</scope>
    <source>
        <strain evidence="8 9">YSK</strain>
    </source>
</reference>
<dbReference type="InterPro" id="IPR029044">
    <property type="entry name" value="Nucleotide-diphossugar_trans"/>
</dbReference>
<name>A0A059Y309_9BACT</name>
<evidence type="ECO:0000313" key="8">
    <source>
        <dbReference type="EMBL" id="AIA31882.1"/>
    </source>
</evidence>
<dbReference type="Pfam" id="PF00535">
    <property type="entry name" value="Glycos_transf_2"/>
    <property type="match status" value="1"/>
</dbReference>
<organism evidence="8 9">
    <name type="scientific">Leptospirillum ferriphilum YSK</name>
    <dbReference type="NCBI Taxonomy" id="1441628"/>
    <lineage>
        <taxon>Bacteria</taxon>
        <taxon>Pseudomonadati</taxon>
        <taxon>Nitrospirota</taxon>
        <taxon>Nitrospiria</taxon>
        <taxon>Nitrospirales</taxon>
        <taxon>Nitrospiraceae</taxon>
        <taxon>Leptospirillum</taxon>
    </lineage>
</organism>
<keyword evidence="4" id="KW-0808">Transferase</keyword>
<evidence type="ECO:0000256" key="1">
    <source>
        <dbReference type="ARBA" id="ARBA00004236"/>
    </source>
</evidence>
<dbReference type="OrthoDB" id="9810303at2"/>
<gene>
    <name evidence="8" type="ORF">Y981_09495</name>
</gene>
<reference evidence="9" key="1">
    <citation type="submission" date="2014-02" db="EMBL/GenBank/DDBJ databases">
        <title>Complete genome sequence and comparative genomic analysis of the nitrogen-fixing bacterium Leptospirillum ferriphilum YSK.</title>
        <authorList>
            <person name="Guo X."/>
            <person name="Yin H."/>
            <person name="Liang Y."/>
            <person name="Hu Q."/>
            <person name="Ma L."/>
            <person name="Xiao Y."/>
            <person name="Zhang X."/>
            <person name="Qiu G."/>
            <person name="Liu X."/>
        </authorList>
    </citation>
    <scope>NUCLEOTIDE SEQUENCE [LARGE SCALE GENOMIC DNA]</scope>
    <source>
        <strain evidence="9">YSK</strain>
    </source>
</reference>
<keyword evidence="5 6" id="KW-0472">Membrane</keyword>
<evidence type="ECO:0000313" key="9">
    <source>
        <dbReference type="Proteomes" id="UP000027059"/>
    </source>
</evidence>
<dbReference type="HOGENOM" id="CLU_574651_0_0_0"/>